<dbReference type="CDD" id="cd00060">
    <property type="entry name" value="FHA"/>
    <property type="match status" value="1"/>
</dbReference>
<dbReference type="EMBL" id="JAUSZI010000002">
    <property type="protein sequence ID" value="MDQ1025494.1"/>
    <property type="molecule type" value="Genomic_DNA"/>
</dbReference>
<evidence type="ECO:0000256" key="2">
    <source>
        <dbReference type="SAM" id="MobiDB-lite"/>
    </source>
</evidence>
<feature type="compositionally biased region" description="Basic and acidic residues" evidence="2">
    <location>
        <begin position="33"/>
        <end position="48"/>
    </location>
</feature>
<dbReference type="Pfam" id="PF00498">
    <property type="entry name" value="FHA"/>
    <property type="match status" value="1"/>
</dbReference>
<gene>
    <name evidence="4" type="ORF">QF035_003076</name>
</gene>
<comment type="caution">
    <text evidence="4">The sequence shown here is derived from an EMBL/GenBank/DDBJ whole genome shotgun (WGS) entry which is preliminary data.</text>
</comment>
<dbReference type="RefSeq" id="WP_307520843.1">
    <property type="nucleotide sequence ID" value="NZ_JAUSZI010000002.1"/>
</dbReference>
<keyword evidence="5" id="KW-1185">Reference proteome</keyword>
<name>A0ABU0SSL2_9ACTN</name>
<feature type="domain" description="FHA" evidence="3">
    <location>
        <begin position="156"/>
        <end position="213"/>
    </location>
</feature>
<dbReference type="Gene3D" id="2.60.200.20">
    <property type="match status" value="1"/>
</dbReference>
<dbReference type="InterPro" id="IPR000253">
    <property type="entry name" value="FHA_dom"/>
</dbReference>
<dbReference type="Proteomes" id="UP001230328">
    <property type="component" value="Unassembled WGS sequence"/>
</dbReference>
<evidence type="ECO:0000259" key="3">
    <source>
        <dbReference type="PROSITE" id="PS50006"/>
    </source>
</evidence>
<organism evidence="4 5">
    <name type="scientific">Streptomyces umbrinus</name>
    <dbReference type="NCBI Taxonomy" id="67370"/>
    <lineage>
        <taxon>Bacteria</taxon>
        <taxon>Bacillati</taxon>
        <taxon>Actinomycetota</taxon>
        <taxon>Actinomycetes</taxon>
        <taxon>Kitasatosporales</taxon>
        <taxon>Streptomycetaceae</taxon>
        <taxon>Streptomyces</taxon>
        <taxon>Streptomyces phaeochromogenes group</taxon>
    </lineage>
</organism>
<feature type="compositionally biased region" description="Basic and acidic residues" evidence="2">
    <location>
        <begin position="58"/>
        <end position="73"/>
    </location>
</feature>
<evidence type="ECO:0000313" key="5">
    <source>
        <dbReference type="Proteomes" id="UP001230328"/>
    </source>
</evidence>
<accession>A0ABU0SSL2</accession>
<evidence type="ECO:0000256" key="1">
    <source>
        <dbReference type="ARBA" id="ARBA00022553"/>
    </source>
</evidence>
<dbReference type="SUPFAM" id="SSF49879">
    <property type="entry name" value="SMAD/FHA domain"/>
    <property type="match status" value="1"/>
</dbReference>
<reference evidence="4 5" key="1">
    <citation type="submission" date="2023-07" db="EMBL/GenBank/DDBJ databases">
        <title>Comparative genomics of wheat-associated soil bacteria to identify genetic determinants of phenazine resistance.</title>
        <authorList>
            <person name="Mouncey N."/>
        </authorList>
    </citation>
    <scope>NUCLEOTIDE SEQUENCE [LARGE SCALE GENOMIC DNA]</scope>
    <source>
        <strain evidence="4 5">V2I4</strain>
    </source>
</reference>
<dbReference type="PROSITE" id="PS50006">
    <property type="entry name" value="FHA_DOMAIN"/>
    <property type="match status" value="1"/>
</dbReference>
<sequence length="252" mass="26550">MTDEGDDDPWEKLTPRRPGTTRPPTAASPPPGPDKDGEDDKNGEKGEGGEEEKDDDPPERLSPRGADGRRTAADDDPPETLSPRRPGEAPSPGSGPPPRMVRCTGCGRKVPARVASCPVCAAPIADPDPAEDGSVSAALRFSGGLVQVRLRPGDVRNLGRDREWAPLTARGFADELSVSRRHAEVALRSDGTLWVTEYRDGTTHGTRVNGDYLLPAVTRQLADGDRLVLGLHSEATVSLCAPGEDLSAGAGA</sequence>
<keyword evidence="1" id="KW-0597">Phosphoprotein</keyword>
<feature type="compositionally biased region" description="Low complexity" evidence="2">
    <location>
        <begin position="16"/>
        <end position="25"/>
    </location>
</feature>
<evidence type="ECO:0000313" key="4">
    <source>
        <dbReference type="EMBL" id="MDQ1025494.1"/>
    </source>
</evidence>
<feature type="region of interest" description="Disordered" evidence="2">
    <location>
        <begin position="1"/>
        <end position="100"/>
    </location>
</feature>
<dbReference type="InterPro" id="IPR008984">
    <property type="entry name" value="SMAD_FHA_dom_sf"/>
</dbReference>
<protein>
    <recommendedName>
        <fullName evidence="3">FHA domain-containing protein</fullName>
    </recommendedName>
</protein>
<proteinExistence type="predicted"/>